<accession>A0A2S7T1S8</accession>
<dbReference type="RefSeq" id="WP_105038054.1">
    <property type="nucleotide sequence ID" value="NZ_PPSL01000001.1"/>
</dbReference>
<feature type="signal peptide" evidence="3">
    <location>
        <begin position="1"/>
        <end position="25"/>
    </location>
</feature>
<dbReference type="PANTHER" id="PTHR30329">
    <property type="entry name" value="STATOR ELEMENT OF FLAGELLAR MOTOR COMPLEX"/>
    <property type="match status" value="1"/>
</dbReference>
<sequence length="281" mass="31127">MKKLALSSICICLCMIFLSSCVAKKKYLAQRNRADMNQKQIDMLNGRVRGLNDTVSMLSGSISDMNNRLNQLGVDYQATNNQLNSAKSQLNMTKEQVAAQRLRMQQMQALLDQQQKATEALRQKIADALTGFNANELTISMKNGRVYISMQENLLFPSGSAVVNPKGKEALSKVAQVLNNSNDINIDVEGHTDSIAIHNKMYADNWALSVGRATSIAHVLIDDYNVSPKRVVASGRAYYDPIATNTTPAGRGLNRRTEIILEPKLDELMDLLNTNTTTMKN</sequence>
<keyword evidence="5" id="KW-0969">Cilium</keyword>
<dbReference type="GO" id="GO:0016020">
    <property type="term" value="C:membrane"/>
    <property type="evidence" value="ECO:0007669"/>
    <property type="project" value="UniProtKB-UniRule"/>
</dbReference>
<evidence type="ECO:0000256" key="2">
    <source>
        <dbReference type="SAM" id="Coils"/>
    </source>
</evidence>
<dbReference type="InterPro" id="IPR050330">
    <property type="entry name" value="Bact_OuterMem_StrucFunc"/>
</dbReference>
<name>A0A2S7T1S8_9BACT</name>
<keyword evidence="2" id="KW-0175">Coiled coil</keyword>
<comment type="caution">
    <text evidence="5">The sequence shown here is derived from an EMBL/GenBank/DDBJ whole genome shotgun (WGS) entry which is preliminary data.</text>
</comment>
<dbReference type="OrthoDB" id="9815217at2"/>
<dbReference type="PROSITE" id="PS51257">
    <property type="entry name" value="PROKAR_LIPOPROTEIN"/>
    <property type="match status" value="1"/>
</dbReference>
<evidence type="ECO:0000259" key="4">
    <source>
        <dbReference type="PROSITE" id="PS51123"/>
    </source>
</evidence>
<dbReference type="CDD" id="cd07185">
    <property type="entry name" value="OmpA_C-like"/>
    <property type="match status" value="1"/>
</dbReference>
<organism evidence="5 6">
    <name type="scientific">Flavipsychrobacter stenotrophus</name>
    <dbReference type="NCBI Taxonomy" id="2077091"/>
    <lineage>
        <taxon>Bacteria</taxon>
        <taxon>Pseudomonadati</taxon>
        <taxon>Bacteroidota</taxon>
        <taxon>Chitinophagia</taxon>
        <taxon>Chitinophagales</taxon>
        <taxon>Chitinophagaceae</taxon>
        <taxon>Flavipsychrobacter</taxon>
    </lineage>
</organism>
<dbReference type="AlphaFoldDB" id="A0A2S7T1S8"/>
<keyword evidence="5" id="KW-0282">Flagellum</keyword>
<reference evidence="5 6" key="1">
    <citation type="submission" date="2018-01" db="EMBL/GenBank/DDBJ databases">
        <title>A novel member of the phylum Bacteroidetes isolated from glacier ice.</title>
        <authorList>
            <person name="Liu Q."/>
            <person name="Xin Y.-H."/>
        </authorList>
    </citation>
    <scope>NUCLEOTIDE SEQUENCE [LARGE SCALE GENOMIC DNA]</scope>
    <source>
        <strain evidence="5 6">RB1R16</strain>
    </source>
</reference>
<keyword evidence="3" id="KW-0732">Signal</keyword>
<keyword evidence="6" id="KW-1185">Reference proteome</keyword>
<feature type="chain" id="PRO_5015615574" evidence="3">
    <location>
        <begin position="26"/>
        <end position="281"/>
    </location>
</feature>
<feature type="domain" description="OmpA-like" evidence="4">
    <location>
        <begin position="143"/>
        <end position="265"/>
    </location>
</feature>
<dbReference type="PANTHER" id="PTHR30329:SF21">
    <property type="entry name" value="LIPOPROTEIN YIAD-RELATED"/>
    <property type="match status" value="1"/>
</dbReference>
<dbReference type="SUPFAM" id="SSF103088">
    <property type="entry name" value="OmpA-like"/>
    <property type="match status" value="1"/>
</dbReference>
<dbReference type="InterPro" id="IPR006665">
    <property type="entry name" value="OmpA-like"/>
</dbReference>
<dbReference type="SUPFAM" id="SSF57997">
    <property type="entry name" value="Tropomyosin"/>
    <property type="match status" value="1"/>
</dbReference>
<evidence type="ECO:0000256" key="3">
    <source>
        <dbReference type="SAM" id="SignalP"/>
    </source>
</evidence>
<dbReference type="PROSITE" id="PS51123">
    <property type="entry name" value="OMPA_2"/>
    <property type="match status" value="1"/>
</dbReference>
<evidence type="ECO:0000313" key="5">
    <source>
        <dbReference type="EMBL" id="PQJ13169.1"/>
    </source>
</evidence>
<proteinExistence type="predicted"/>
<dbReference type="Proteomes" id="UP000239872">
    <property type="component" value="Unassembled WGS sequence"/>
</dbReference>
<dbReference type="Pfam" id="PF00691">
    <property type="entry name" value="OmpA"/>
    <property type="match status" value="1"/>
</dbReference>
<gene>
    <name evidence="5" type="ORF">CJD36_003615</name>
</gene>
<keyword evidence="5" id="KW-0966">Cell projection</keyword>
<keyword evidence="1" id="KW-0472">Membrane</keyword>
<feature type="coiled-coil region" evidence="2">
    <location>
        <begin position="69"/>
        <end position="124"/>
    </location>
</feature>
<protein>
    <submittedName>
        <fullName evidence="5">Flagellar motor protein MotB</fullName>
    </submittedName>
</protein>
<dbReference type="EMBL" id="PPSL01000001">
    <property type="protein sequence ID" value="PQJ13169.1"/>
    <property type="molecule type" value="Genomic_DNA"/>
</dbReference>
<dbReference type="InterPro" id="IPR036737">
    <property type="entry name" value="OmpA-like_sf"/>
</dbReference>
<dbReference type="Gene3D" id="3.30.1330.60">
    <property type="entry name" value="OmpA-like domain"/>
    <property type="match status" value="1"/>
</dbReference>
<evidence type="ECO:0000313" key="6">
    <source>
        <dbReference type="Proteomes" id="UP000239872"/>
    </source>
</evidence>
<dbReference type="Gene3D" id="1.20.5.340">
    <property type="match status" value="1"/>
</dbReference>
<evidence type="ECO:0000256" key="1">
    <source>
        <dbReference type="PROSITE-ProRule" id="PRU00473"/>
    </source>
</evidence>